<sequence>MLWRAEKRTGADVIFAAGERDKSLKAAANYDDTTGIRECQKTLEASKKARRNVRSSVRMDTKKGGGRVEEGWRKGGGDSTPLRT</sequence>
<gene>
    <name evidence="2" type="ORF">K0M31_013820</name>
</gene>
<dbReference type="AlphaFoldDB" id="A0AA40KTS2"/>
<comment type="caution">
    <text evidence="2">The sequence shown here is derived from an EMBL/GenBank/DDBJ whole genome shotgun (WGS) entry which is preliminary data.</text>
</comment>
<dbReference type="Proteomes" id="UP001177670">
    <property type="component" value="Unassembled WGS sequence"/>
</dbReference>
<reference evidence="2" key="1">
    <citation type="submission" date="2021-10" db="EMBL/GenBank/DDBJ databases">
        <title>Melipona bicolor Genome sequencing and assembly.</title>
        <authorList>
            <person name="Araujo N.S."/>
            <person name="Arias M.C."/>
        </authorList>
    </citation>
    <scope>NUCLEOTIDE SEQUENCE</scope>
    <source>
        <strain evidence="2">USP_2M_L1-L4_2017</strain>
        <tissue evidence="2">Whole body</tissue>
    </source>
</reference>
<protein>
    <submittedName>
        <fullName evidence="2">Uncharacterized protein</fullName>
    </submittedName>
</protein>
<evidence type="ECO:0000256" key="1">
    <source>
        <dbReference type="SAM" id="MobiDB-lite"/>
    </source>
</evidence>
<name>A0AA40KTS2_9HYME</name>
<feature type="compositionally biased region" description="Basic and acidic residues" evidence="1">
    <location>
        <begin position="57"/>
        <end position="76"/>
    </location>
</feature>
<proteinExistence type="predicted"/>
<evidence type="ECO:0000313" key="3">
    <source>
        <dbReference type="Proteomes" id="UP001177670"/>
    </source>
</evidence>
<organism evidence="2 3">
    <name type="scientific">Melipona bicolor</name>
    <dbReference type="NCBI Taxonomy" id="60889"/>
    <lineage>
        <taxon>Eukaryota</taxon>
        <taxon>Metazoa</taxon>
        <taxon>Ecdysozoa</taxon>
        <taxon>Arthropoda</taxon>
        <taxon>Hexapoda</taxon>
        <taxon>Insecta</taxon>
        <taxon>Pterygota</taxon>
        <taxon>Neoptera</taxon>
        <taxon>Endopterygota</taxon>
        <taxon>Hymenoptera</taxon>
        <taxon>Apocrita</taxon>
        <taxon>Aculeata</taxon>
        <taxon>Apoidea</taxon>
        <taxon>Anthophila</taxon>
        <taxon>Apidae</taxon>
        <taxon>Melipona</taxon>
    </lineage>
</organism>
<evidence type="ECO:0000313" key="2">
    <source>
        <dbReference type="EMBL" id="KAK1132434.1"/>
    </source>
</evidence>
<dbReference type="EMBL" id="JAHYIQ010000004">
    <property type="protein sequence ID" value="KAK1132434.1"/>
    <property type="molecule type" value="Genomic_DNA"/>
</dbReference>
<feature type="region of interest" description="Disordered" evidence="1">
    <location>
        <begin position="47"/>
        <end position="84"/>
    </location>
</feature>
<accession>A0AA40KTS2</accession>
<keyword evidence="3" id="KW-1185">Reference proteome</keyword>